<sequence length="430" mass="46033">MNDVLSSILSAPRLPLNLLNFSSASVNSTDLTCFPLLSTGAALNVAYPNYLLSSYNAHLLSLPSPSSHVEITGSFPNASFVEFTAYDLSNSYEELSSLVDFQLVPDRDGVNPFLEQPPSSASPSSYTIRVSTSPGSARNELTCSSNCGIIMRVFKNQSVFDPVASPVEYIKDMAWGNVEEPAVAFWDGASSPLPGSCDAYRDWLYETLAEGQEGGEQLTNEGEGGGDEPETEERVRRMYNQDDNWVATVGDKWRSGNAPLVNPLGSYLSSAANATHEWSSLAAKVTFLAPTVSGASRPIYDPRSHQVRFGAVVAGNRAGAMQAWSALSFGALSVDGTGIAVVHVVGEGVELPPECGGNVLRWPVGGEGGETAYWPAVFVEQYLAQSQRVAKPEFVSGIADVAGGGERAVEIGMGEYAPSIRYYKNYNEMC</sequence>
<reference evidence="2 3" key="1">
    <citation type="journal article" date="2023" name="Commun. Biol.">
        <title>Genome analysis of Parmales, the sister group of diatoms, reveals the evolutionary specialization of diatoms from phago-mixotrophs to photoautotrophs.</title>
        <authorList>
            <person name="Ban H."/>
            <person name="Sato S."/>
            <person name="Yoshikawa S."/>
            <person name="Yamada K."/>
            <person name="Nakamura Y."/>
            <person name="Ichinomiya M."/>
            <person name="Sato N."/>
            <person name="Blanc-Mathieu R."/>
            <person name="Endo H."/>
            <person name="Kuwata A."/>
            <person name="Ogata H."/>
        </authorList>
    </citation>
    <scope>NUCLEOTIDE SEQUENCE [LARGE SCALE GENOMIC DNA]</scope>
</reference>
<organism evidence="2 3">
    <name type="scientific">Tetraparma gracilis</name>
    <dbReference type="NCBI Taxonomy" id="2962635"/>
    <lineage>
        <taxon>Eukaryota</taxon>
        <taxon>Sar</taxon>
        <taxon>Stramenopiles</taxon>
        <taxon>Ochrophyta</taxon>
        <taxon>Bolidophyceae</taxon>
        <taxon>Parmales</taxon>
        <taxon>Triparmaceae</taxon>
        <taxon>Tetraparma</taxon>
    </lineage>
</organism>
<comment type="caution">
    <text evidence="2">The sequence shown here is derived from an EMBL/GenBank/DDBJ whole genome shotgun (WGS) entry which is preliminary data.</text>
</comment>
<protein>
    <submittedName>
        <fullName evidence="2">Uncharacterized protein</fullName>
    </submittedName>
</protein>
<evidence type="ECO:0000313" key="3">
    <source>
        <dbReference type="Proteomes" id="UP001165060"/>
    </source>
</evidence>
<evidence type="ECO:0000313" key="2">
    <source>
        <dbReference type="EMBL" id="GMI28975.1"/>
    </source>
</evidence>
<feature type="region of interest" description="Disordered" evidence="1">
    <location>
        <begin position="212"/>
        <end position="231"/>
    </location>
</feature>
<keyword evidence="3" id="KW-1185">Reference proteome</keyword>
<dbReference type="Proteomes" id="UP001165060">
    <property type="component" value="Unassembled WGS sequence"/>
</dbReference>
<evidence type="ECO:0000256" key="1">
    <source>
        <dbReference type="SAM" id="MobiDB-lite"/>
    </source>
</evidence>
<accession>A0ABQ6MNB3</accession>
<proteinExistence type="predicted"/>
<name>A0ABQ6MNB3_9STRA</name>
<dbReference type="EMBL" id="BRYB01000383">
    <property type="protein sequence ID" value="GMI28975.1"/>
    <property type="molecule type" value="Genomic_DNA"/>
</dbReference>
<gene>
    <name evidence="2" type="ORF">TeGR_g1172</name>
</gene>